<sequence length="266" mass="30362">MRRVSRIDDQRRAIELWCATPSQIDESLMSEYRKLLSETERAQEMRMYFDRDRCRYLVTRALVRIVLSKYAPVAPEDWVFALSQYGKPSISSPHSLAADISFNITHGGNLIIIAVTRGIDIGVDTESISSRLAPLGVLKSSFSSSEISSILSLSGAEKNQRFYEHWTLKEAYVKARGLGTYIPLEAVDFDLKKEGLIELRFDPIWSDQSSRWYLWQLWPDDEHVVAVCAENLGTYPPKLSMTSIVPFLKEVPCSYRLTRVSALPKF</sequence>
<dbReference type="AlphaFoldDB" id="A0A823AAL9"/>
<evidence type="ECO:0000256" key="1">
    <source>
        <dbReference type="ARBA" id="ARBA00010990"/>
    </source>
</evidence>
<dbReference type="PANTHER" id="PTHR12215:SF10">
    <property type="entry name" value="L-AMINOADIPATE-SEMIALDEHYDE DEHYDROGENASE-PHOSPHOPANTETHEINYL TRANSFERASE"/>
    <property type="match status" value="1"/>
</dbReference>
<proteinExistence type="inferred from homology"/>
<evidence type="ECO:0000313" key="5">
    <source>
        <dbReference type="EMBL" id="DAD54497.1"/>
    </source>
</evidence>
<keyword evidence="2" id="KW-0808">Transferase</keyword>
<dbReference type="GO" id="GO:0008897">
    <property type="term" value="F:holo-[acyl-carrier-protein] synthase activity"/>
    <property type="evidence" value="ECO:0007669"/>
    <property type="project" value="InterPro"/>
</dbReference>
<feature type="domain" description="4'-phosphopantetheinyl transferase N-terminal" evidence="4">
    <location>
        <begin position="33"/>
        <end position="115"/>
    </location>
</feature>
<dbReference type="PANTHER" id="PTHR12215">
    <property type="entry name" value="PHOSPHOPANTETHEINE TRANSFERASE"/>
    <property type="match status" value="1"/>
</dbReference>
<evidence type="ECO:0000259" key="3">
    <source>
        <dbReference type="Pfam" id="PF01648"/>
    </source>
</evidence>
<name>A0A823AAL9_9XANT</name>
<dbReference type="EMBL" id="BK010647">
    <property type="protein sequence ID" value="DAD54497.1"/>
    <property type="molecule type" value="Genomic_DNA"/>
</dbReference>
<dbReference type="Pfam" id="PF22624">
    <property type="entry name" value="AASDHPPT_N"/>
    <property type="match status" value="1"/>
</dbReference>
<dbReference type="GO" id="GO:0005829">
    <property type="term" value="C:cytosol"/>
    <property type="evidence" value="ECO:0007669"/>
    <property type="project" value="TreeGrafter"/>
</dbReference>
<dbReference type="Pfam" id="PF01648">
    <property type="entry name" value="ACPS"/>
    <property type="match status" value="1"/>
</dbReference>
<dbReference type="InterPro" id="IPR050559">
    <property type="entry name" value="P-Pant_transferase_sf"/>
</dbReference>
<dbReference type="InterPro" id="IPR055066">
    <property type="entry name" value="AASDHPPT_N"/>
</dbReference>
<dbReference type="InterPro" id="IPR037143">
    <property type="entry name" value="4-PPantetheinyl_Trfase_dom_sf"/>
</dbReference>
<dbReference type="GO" id="GO:0019878">
    <property type="term" value="P:lysine biosynthetic process via aminoadipic acid"/>
    <property type="evidence" value="ECO:0007669"/>
    <property type="project" value="TreeGrafter"/>
</dbReference>
<evidence type="ECO:0000256" key="2">
    <source>
        <dbReference type="ARBA" id="ARBA00022679"/>
    </source>
</evidence>
<accession>A0A823AAL9</accession>
<reference evidence="5" key="1">
    <citation type="journal article" name="Nat. Commun.">
        <title>Evolution of combinatorial diversity in trans-acyltransferase polyketide synthase assembly lines across bacteria.</title>
        <authorList>
            <person name="Helfrich E.J.N."/>
            <person name="Ueoka R."/>
            <person name="Chevrette M.G."/>
            <person name="Hemmerling F."/>
            <person name="Lu X."/>
            <person name="Leopold-Messer S."/>
            <person name="Minas H.A."/>
            <person name="Burch A.Y."/>
            <person name="Lindow S.E."/>
            <person name="Piel J."/>
            <person name="Medema M.H."/>
        </authorList>
    </citation>
    <scope>NUCLEOTIDE SEQUENCE</scope>
    <source>
        <strain evidence="5">NCPPB 3753</strain>
    </source>
</reference>
<comment type="similarity">
    <text evidence="1">Belongs to the P-Pant transferase superfamily. Gsp/Sfp/HetI/AcpT family.</text>
</comment>
<protein>
    <recommendedName>
        <fullName evidence="6">4'-phosphopantetheinyl transferase domain-containing protein</fullName>
    </recommendedName>
</protein>
<evidence type="ECO:0008006" key="6">
    <source>
        <dbReference type="Google" id="ProtNLM"/>
    </source>
</evidence>
<dbReference type="SUPFAM" id="SSF56214">
    <property type="entry name" value="4'-phosphopantetheinyl transferase"/>
    <property type="match status" value="2"/>
</dbReference>
<feature type="domain" description="4'-phosphopantetheinyl transferase" evidence="3">
    <location>
        <begin position="121"/>
        <end position="228"/>
    </location>
</feature>
<evidence type="ECO:0000259" key="4">
    <source>
        <dbReference type="Pfam" id="PF22624"/>
    </source>
</evidence>
<gene>
    <name evidence="5" type="primary">sxcP</name>
</gene>
<dbReference type="InterPro" id="IPR008278">
    <property type="entry name" value="4-PPantetheinyl_Trfase_dom"/>
</dbReference>
<dbReference type="Gene3D" id="3.90.470.20">
    <property type="entry name" value="4'-phosphopantetheinyl transferase domain"/>
    <property type="match status" value="2"/>
</dbReference>
<dbReference type="GO" id="GO:0000287">
    <property type="term" value="F:magnesium ion binding"/>
    <property type="evidence" value="ECO:0007669"/>
    <property type="project" value="InterPro"/>
</dbReference>
<organism evidence="5">
    <name type="scientific">Xanthomonas cannabis pv. cannabis</name>
    <dbReference type="NCBI Taxonomy" id="1885894"/>
    <lineage>
        <taxon>Bacteria</taxon>
        <taxon>Pseudomonadati</taxon>
        <taxon>Pseudomonadota</taxon>
        <taxon>Gammaproteobacteria</taxon>
        <taxon>Lysobacterales</taxon>
        <taxon>Lysobacteraceae</taxon>
        <taxon>Xanthomonas</taxon>
    </lineage>
</organism>